<protein>
    <submittedName>
        <fullName evidence="2">AAA domain protein</fullName>
    </submittedName>
</protein>
<evidence type="ECO:0000313" key="3">
    <source>
        <dbReference type="Proteomes" id="UP000006329"/>
    </source>
</evidence>
<dbReference type="InterPro" id="IPR052026">
    <property type="entry name" value="ExeA_AAA_ATPase_DNA-bind"/>
</dbReference>
<dbReference type="GO" id="GO:0016887">
    <property type="term" value="F:ATP hydrolysis activity"/>
    <property type="evidence" value="ECO:0007669"/>
    <property type="project" value="InterPro"/>
</dbReference>
<dbReference type="InterPro" id="IPR049945">
    <property type="entry name" value="AAA_22"/>
</dbReference>
<gene>
    <name evidence="2" type="ORF">LEP1GSC179_1191</name>
</gene>
<evidence type="ECO:0000313" key="2">
    <source>
        <dbReference type="EMBL" id="EKO35700.1"/>
    </source>
</evidence>
<dbReference type="AlphaFoldDB" id="A0A0E2BKH7"/>
<keyword evidence="3" id="KW-1185">Reference proteome</keyword>
<dbReference type="InterPro" id="IPR027417">
    <property type="entry name" value="P-loop_NTPase"/>
</dbReference>
<sequence length="341" mass="38434">MKSATFTDTNSTLKILSTSRKSVKLNSWLVVLGDAGSGKTFLLDRLLESLEGRKTEESDPIEDGRGELNNVKKNKTSYIFVQLGKLFSTGRISITQIMRSIIEEILPGQHIPGNAMGKQKMLKEALKYAGKTSRKVILLIDNAHYLDQKMLRDLKDIHELSYGELDSLFSIIMFARPEYKFASLLNAPEFDIQTQRVYIQNLPKPDILEFSKQAFGLRFSSGKEGDRAKSLFLTHVYPLNPGGIKALVNRMYLTVNKFDGLVTTDRISQVVNTDMLSTLKKYRISIGEVRKAVATHAGKNLTDNQISKALDEDSNSKKYEMVREQAMNLLREKADNGNLFV</sequence>
<dbReference type="RefSeq" id="WP_004484362.1">
    <property type="nucleotide sequence ID" value="NZ_AHON02000013.1"/>
</dbReference>
<dbReference type="EMBL" id="AHON02000013">
    <property type="protein sequence ID" value="EKO35700.1"/>
    <property type="molecule type" value="Genomic_DNA"/>
</dbReference>
<evidence type="ECO:0000259" key="1">
    <source>
        <dbReference type="Pfam" id="PF13401"/>
    </source>
</evidence>
<proteinExistence type="predicted"/>
<dbReference type="PANTHER" id="PTHR35894">
    <property type="entry name" value="GENERAL SECRETION PATHWAY PROTEIN A-RELATED"/>
    <property type="match status" value="1"/>
</dbReference>
<comment type="caution">
    <text evidence="2">The sequence shown here is derived from an EMBL/GenBank/DDBJ whole genome shotgun (WGS) entry which is preliminary data.</text>
</comment>
<reference evidence="2" key="1">
    <citation type="submission" date="2012-10" db="EMBL/GenBank/DDBJ databases">
        <authorList>
            <person name="Harkins D.M."/>
            <person name="Durkin A.S."/>
            <person name="Brinkac L.M."/>
            <person name="Haft D.H."/>
            <person name="Selengut J.D."/>
            <person name="Sanka R."/>
            <person name="DePew J."/>
            <person name="Purushe J."/>
            <person name="Matthias M.A."/>
            <person name="Vinetz J.M."/>
            <person name="Sutton G.G."/>
            <person name="Nierman W.C."/>
            <person name="Fouts D.E."/>
        </authorList>
    </citation>
    <scope>NUCLEOTIDE SEQUENCE [LARGE SCALE GENOMIC DNA]</scope>
    <source>
        <strain evidence="2">MOR084</strain>
    </source>
</reference>
<accession>A0A0E2BKH7</accession>
<dbReference type="PANTHER" id="PTHR35894:SF1">
    <property type="entry name" value="PHOSPHORIBULOKINASE _ URIDINE KINASE FAMILY"/>
    <property type="match status" value="1"/>
</dbReference>
<dbReference type="Proteomes" id="UP000006329">
    <property type="component" value="Unassembled WGS sequence"/>
</dbReference>
<organism evidence="2 3">
    <name type="scientific">Leptospira santarosai str. MOR084</name>
    <dbReference type="NCBI Taxonomy" id="1049984"/>
    <lineage>
        <taxon>Bacteria</taxon>
        <taxon>Pseudomonadati</taxon>
        <taxon>Spirochaetota</taxon>
        <taxon>Spirochaetia</taxon>
        <taxon>Leptospirales</taxon>
        <taxon>Leptospiraceae</taxon>
        <taxon>Leptospira</taxon>
    </lineage>
</organism>
<dbReference type="Pfam" id="PF13401">
    <property type="entry name" value="AAA_22"/>
    <property type="match status" value="1"/>
</dbReference>
<dbReference type="SUPFAM" id="SSF52540">
    <property type="entry name" value="P-loop containing nucleoside triphosphate hydrolases"/>
    <property type="match status" value="1"/>
</dbReference>
<dbReference type="Gene3D" id="3.40.50.300">
    <property type="entry name" value="P-loop containing nucleotide triphosphate hydrolases"/>
    <property type="match status" value="1"/>
</dbReference>
<name>A0A0E2BKH7_9LEPT</name>
<feature type="domain" description="ORC1/DEAH AAA+ ATPase" evidence="1">
    <location>
        <begin position="28"/>
        <end position="178"/>
    </location>
</feature>